<organism evidence="2 3">
    <name type="scientific">Coniochaeta ligniaria NRRL 30616</name>
    <dbReference type="NCBI Taxonomy" id="1408157"/>
    <lineage>
        <taxon>Eukaryota</taxon>
        <taxon>Fungi</taxon>
        <taxon>Dikarya</taxon>
        <taxon>Ascomycota</taxon>
        <taxon>Pezizomycotina</taxon>
        <taxon>Sordariomycetes</taxon>
        <taxon>Sordariomycetidae</taxon>
        <taxon>Coniochaetales</taxon>
        <taxon>Coniochaetaceae</taxon>
        <taxon>Coniochaeta</taxon>
    </lineage>
</organism>
<evidence type="ECO:0000256" key="1">
    <source>
        <dbReference type="SAM" id="MobiDB-lite"/>
    </source>
</evidence>
<evidence type="ECO:0000313" key="2">
    <source>
        <dbReference type="EMBL" id="OIW22984.1"/>
    </source>
</evidence>
<proteinExistence type="predicted"/>
<sequence length="241" mass="26877">MEEISAATFATASMSRPAKRARTDGDAVTAYSPEQLTEMLTSLTANAQAKMLVEAAAAHPDIAAKIASAHRAKTNRDQAKAAREAARPQNFWPHYDKAFDQMYVKHERLSDSRQEAKGFDVASGIEQSLQTIASKTTAECPYETKISAIDTMREIFLLIDGNGRIPRVVRQNTYDWGSKLIRVIETFSPEELDRLRKSQTQDKGPGSWMKLFEETVKIARSYCIEDDLQTDEAWNLLTGGA</sequence>
<dbReference type="EMBL" id="KV875109">
    <property type="protein sequence ID" value="OIW22984.1"/>
    <property type="molecule type" value="Genomic_DNA"/>
</dbReference>
<dbReference type="AlphaFoldDB" id="A0A1J7IZD9"/>
<dbReference type="InParanoid" id="A0A1J7IZD9"/>
<evidence type="ECO:0000313" key="3">
    <source>
        <dbReference type="Proteomes" id="UP000182658"/>
    </source>
</evidence>
<reference evidence="2 3" key="1">
    <citation type="submission" date="2016-10" db="EMBL/GenBank/DDBJ databases">
        <title>Draft genome sequence of Coniochaeta ligniaria NRRL30616, a lignocellulolytic fungus for bioabatement of inhibitors in plant biomass hydrolysates.</title>
        <authorList>
            <consortium name="DOE Joint Genome Institute"/>
            <person name="Jimenez D.J."/>
            <person name="Hector R.E."/>
            <person name="Riley R."/>
            <person name="Sun H."/>
            <person name="Grigoriev I.V."/>
            <person name="Van Elsas J.D."/>
            <person name="Nichols N.N."/>
        </authorList>
    </citation>
    <scope>NUCLEOTIDE SEQUENCE [LARGE SCALE GENOMIC DNA]</scope>
    <source>
        <strain evidence="2 3">NRRL 30616</strain>
    </source>
</reference>
<dbReference type="OrthoDB" id="4364733at2759"/>
<name>A0A1J7IZD9_9PEZI</name>
<accession>A0A1J7IZD9</accession>
<keyword evidence="3" id="KW-1185">Reference proteome</keyword>
<protein>
    <submittedName>
        <fullName evidence="2">Uncharacterized protein</fullName>
    </submittedName>
</protein>
<dbReference type="Proteomes" id="UP000182658">
    <property type="component" value="Unassembled WGS sequence"/>
</dbReference>
<feature type="region of interest" description="Disordered" evidence="1">
    <location>
        <begin position="1"/>
        <end position="26"/>
    </location>
</feature>
<gene>
    <name evidence="2" type="ORF">CONLIGDRAFT_637922</name>
</gene>